<gene>
    <name evidence="4" type="ORF">AB0L16_19060</name>
</gene>
<evidence type="ECO:0000259" key="3">
    <source>
        <dbReference type="PROSITE" id="PS50075"/>
    </source>
</evidence>
<keyword evidence="5" id="KW-1185">Reference proteome</keyword>
<dbReference type="Gene3D" id="1.10.1200.10">
    <property type="entry name" value="ACP-like"/>
    <property type="match status" value="1"/>
</dbReference>
<proteinExistence type="predicted"/>
<evidence type="ECO:0000313" key="4">
    <source>
        <dbReference type="EMBL" id="MEV5508543.1"/>
    </source>
</evidence>
<keyword evidence="1" id="KW-0596">Phosphopantetheine</keyword>
<evidence type="ECO:0000313" key="5">
    <source>
        <dbReference type="Proteomes" id="UP001552594"/>
    </source>
</evidence>
<dbReference type="SMART" id="SM00823">
    <property type="entry name" value="PKS_PP"/>
    <property type="match status" value="1"/>
</dbReference>
<comment type="caution">
    <text evidence="4">The sequence shown here is derived from an EMBL/GenBank/DDBJ whole genome shotgun (WGS) entry which is preliminary data.</text>
</comment>
<dbReference type="RefSeq" id="WP_109278148.1">
    <property type="nucleotide sequence ID" value="NZ_JBFAUK010000014.1"/>
</dbReference>
<dbReference type="InterPro" id="IPR036736">
    <property type="entry name" value="ACP-like_sf"/>
</dbReference>
<dbReference type="Proteomes" id="UP001552594">
    <property type="component" value="Unassembled WGS sequence"/>
</dbReference>
<evidence type="ECO:0000256" key="1">
    <source>
        <dbReference type="ARBA" id="ARBA00022450"/>
    </source>
</evidence>
<dbReference type="SUPFAM" id="SSF47336">
    <property type="entry name" value="ACP-like"/>
    <property type="match status" value="1"/>
</dbReference>
<dbReference type="Pfam" id="PF00550">
    <property type="entry name" value="PP-binding"/>
    <property type="match status" value="1"/>
</dbReference>
<dbReference type="PANTHER" id="PTHR45527:SF1">
    <property type="entry name" value="FATTY ACID SYNTHASE"/>
    <property type="match status" value="1"/>
</dbReference>
<name>A0ABV3K058_STRON</name>
<reference evidence="4 5" key="1">
    <citation type="submission" date="2024-06" db="EMBL/GenBank/DDBJ databases">
        <title>The Natural Products Discovery Center: Release of the First 8490 Sequenced Strains for Exploring Actinobacteria Biosynthetic Diversity.</title>
        <authorList>
            <person name="Kalkreuter E."/>
            <person name="Kautsar S.A."/>
            <person name="Yang D."/>
            <person name="Bader C.D."/>
            <person name="Teijaro C.N."/>
            <person name="Fluegel L."/>
            <person name="Davis C.M."/>
            <person name="Simpson J.R."/>
            <person name="Lauterbach L."/>
            <person name="Steele A.D."/>
            <person name="Gui C."/>
            <person name="Meng S."/>
            <person name="Li G."/>
            <person name="Viehrig K."/>
            <person name="Ye F."/>
            <person name="Su P."/>
            <person name="Kiefer A.F."/>
            <person name="Nichols A."/>
            <person name="Cepeda A.J."/>
            <person name="Yan W."/>
            <person name="Fan B."/>
            <person name="Jiang Y."/>
            <person name="Adhikari A."/>
            <person name="Zheng C.-J."/>
            <person name="Schuster L."/>
            <person name="Cowan T.M."/>
            <person name="Smanski M.J."/>
            <person name="Chevrette M.G."/>
            <person name="De Carvalho L.P.S."/>
            <person name="Shen B."/>
        </authorList>
    </citation>
    <scope>NUCLEOTIDE SEQUENCE [LARGE SCALE GENOMIC DNA]</scope>
    <source>
        <strain evidence="4 5">NPDC052347</strain>
    </source>
</reference>
<dbReference type="PANTHER" id="PTHR45527">
    <property type="entry name" value="NONRIBOSOMAL PEPTIDE SYNTHETASE"/>
    <property type="match status" value="1"/>
</dbReference>
<organism evidence="4 5">
    <name type="scientific">Streptomyces orinoci</name>
    <name type="common">Streptoverticillium orinoci</name>
    <dbReference type="NCBI Taxonomy" id="67339"/>
    <lineage>
        <taxon>Bacteria</taxon>
        <taxon>Bacillati</taxon>
        <taxon>Actinomycetota</taxon>
        <taxon>Actinomycetes</taxon>
        <taxon>Kitasatosporales</taxon>
        <taxon>Streptomycetaceae</taxon>
        <taxon>Streptomyces</taxon>
    </lineage>
</organism>
<dbReference type="InterPro" id="IPR009081">
    <property type="entry name" value="PP-bd_ACP"/>
</dbReference>
<dbReference type="EMBL" id="JBFAUK010000014">
    <property type="protein sequence ID" value="MEV5508543.1"/>
    <property type="molecule type" value="Genomic_DNA"/>
</dbReference>
<feature type="domain" description="Carrier" evidence="3">
    <location>
        <begin position="2"/>
        <end position="77"/>
    </location>
</feature>
<evidence type="ECO:0000256" key="2">
    <source>
        <dbReference type="ARBA" id="ARBA00022553"/>
    </source>
</evidence>
<sequence>MSAGTETEKAVAEAWSVVLKKDGFGMDEDFFAIGGNSMLATVVTYRLRERFGVELPLLLIFEHPTVTELATAIDQIIAGDE</sequence>
<dbReference type="PROSITE" id="PS50075">
    <property type="entry name" value="CARRIER"/>
    <property type="match status" value="1"/>
</dbReference>
<keyword evidence="2" id="KW-0597">Phosphoprotein</keyword>
<protein>
    <submittedName>
        <fullName evidence="4">Phosphopantetheine-binding protein</fullName>
    </submittedName>
</protein>
<dbReference type="InterPro" id="IPR020806">
    <property type="entry name" value="PKS_PP-bd"/>
</dbReference>
<accession>A0ABV3K058</accession>